<comment type="cofactor">
    <cofactor evidence="1">
        <name>L-ascorbate</name>
        <dbReference type="ChEBI" id="CHEBI:38290"/>
    </cofactor>
</comment>
<dbReference type="GO" id="GO:0008198">
    <property type="term" value="F:ferrous iron binding"/>
    <property type="evidence" value="ECO:0007669"/>
    <property type="project" value="TreeGrafter"/>
</dbReference>
<reference evidence="10" key="1">
    <citation type="journal article" date="2021" name="Proc. Natl. Acad. Sci. U.S.A.">
        <title>Three genomes in the algal genus Volvox reveal the fate of a haploid sex-determining region after a transition to homothallism.</title>
        <authorList>
            <person name="Yamamoto K."/>
            <person name="Hamaji T."/>
            <person name="Kawai-Toyooka H."/>
            <person name="Matsuzaki R."/>
            <person name="Takahashi F."/>
            <person name="Nishimura Y."/>
            <person name="Kawachi M."/>
            <person name="Noguchi H."/>
            <person name="Minakuchi Y."/>
            <person name="Umen J.G."/>
            <person name="Toyoda A."/>
            <person name="Nozaki H."/>
        </authorList>
    </citation>
    <scope>NUCLEOTIDE SEQUENCE</scope>
    <source>
        <strain evidence="10">NIES-3785</strain>
        <strain evidence="9">NIES-3786</strain>
    </source>
</reference>
<feature type="region of interest" description="Disordered" evidence="7">
    <location>
        <begin position="175"/>
        <end position="242"/>
    </location>
</feature>
<dbReference type="InterPro" id="IPR005123">
    <property type="entry name" value="Oxoglu/Fe-dep_dioxygenase_dom"/>
</dbReference>
<feature type="compositionally biased region" description="Low complexity" evidence="7">
    <location>
        <begin position="104"/>
        <end position="116"/>
    </location>
</feature>
<dbReference type="SMART" id="SM00702">
    <property type="entry name" value="P4Hc"/>
    <property type="match status" value="1"/>
</dbReference>
<dbReference type="Proteomes" id="UP000722791">
    <property type="component" value="Unassembled WGS sequence"/>
</dbReference>
<evidence type="ECO:0000256" key="1">
    <source>
        <dbReference type="ARBA" id="ARBA00001961"/>
    </source>
</evidence>
<accession>A0A8J4LNA3</accession>
<dbReference type="GO" id="GO:0031418">
    <property type="term" value="F:L-ascorbic acid binding"/>
    <property type="evidence" value="ECO:0007669"/>
    <property type="project" value="UniProtKB-KW"/>
</dbReference>
<keyword evidence="12" id="KW-1185">Reference proteome</keyword>
<dbReference type="PROSITE" id="PS51471">
    <property type="entry name" value="FE2OG_OXY"/>
    <property type="match status" value="1"/>
</dbReference>
<dbReference type="Pfam" id="PF13640">
    <property type="entry name" value="2OG-FeII_Oxy_3"/>
    <property type="match status" value="1"/>
</dbReference>
<dbReference type="InterPro" id="IPR044862">
    <property type="entry name" value="Pro_4_hyd_alph_FE2OG_OXY"/>
</dbReference>
<dbReference type="EMBL" id="BNCP01000007">
    <property type="protein sequence ID" value="GIL75433.1"/>
    <property type="molecule type" value="Genomic_DNA"/>
</dbReference>
<dbReference type="GO" id="GO:0071456">
    <property type="term" value="P:cellular response to hypoxia"/>
    <property type="evidence" value="ECO:0007669"/>
    <property type="project" value="TreeGrafter"/>
</dbReference>
<dbReference type="AlphaFoldDB" id="A0A8J4LNA3"/>
<evidence type="ECO:0000313" key="9">
    <source>
        <dbReference type="EMBL" id="GIL75433.1"/>
    </source>
</evidence>
<gene>
    <name evidence="9" type="ORF">Vretifemale_5222</name>
    <name evidence="10" type="ORF">Vretimale_8065</name>
</gene>
<sequence length="766" mass="79490">MEFSAGLNAAGDGVEVEVQLAPGVLAAVDVLADVLGDDILLIQSPGCDQPLQVPLPVAVDPDTGRVRFKRATGKLIFTAAARAKVPGSPATNASSLAALRHPESSSNKMESISSSSHAELLPGAAPCTELARVEEPGAWKSPGTSSVVGTAALEPEEPTAAVVGVEVADTAVMPARASSEVPAPPPPPLPTTTTRSGSEGADSPAAVPGSCSGSAAEMGLTEGPAEDQCPLPDEGEATASGKTSLAVVHQQDSTPAADAAAAAVTPIVDGDGDDCNDLKLYHQFYCDSPSVMLPPCTALAATVMAPPPSPPTGCSQVGVKPAPAQEPVCSRSDDGGVVNAARVAAAFEPTGGTSSRDAGFSFTAPDLPSPSPLPAGLPPRAPPIDCRYLAVANGLRVSAHSYTALLADAIGVRRRGSAAAERRKADKVNEILQKVADTLDAYGYAVLDNYITDAAIKGSRAELRVMEPHYSPGMIWVGKEAETGAQISVSAVRGDVVLWLDDQALNATAFVKDGVRRQCSFLQLQQMLADVDELVFEGLRPRLSYLAGLHRRSDAMMAVYPGKGARFAKHVDNTTMDGRRLTVLTYLNPDWQEKQGGALRLFPIREGAAPVVDVLPVAGRVALFLSAEVAHEVMPAYAPRHAVTLWYFDAGEHAAALTAAKVMPGPSCKPTAQTAATALLRDLLADEASSGIHATLEGCKELGTRVAALELGAQQLLAAVLGLPSVTSLIETMQSLTPESLRMRREELRNMGLGTQHHAPDTSAHV</sequence>
<feature type="region of interest" description="Disordered" evidence="7">
    <location>
        <begin position="88"/>
        <end position="119"/>
    </location>
</feature>
<dbReference type="InterPro" id="IPR051559">
    <property type="entry name" value="HIF_prolyl_hydroxylases"/>
</dbReference>
<keyword evidence="2" id="KW-0479">Metal-binding</keyword>
<organism evidence="10 11">
    <name type="scientific">Volvox reticuliferus</name>
    <dbReference type="NCBI Taxonomy" id="1737510"/>
    <lineage>
        <taxon>Eukaryota</taxon>
        <taxon>Viridiplantae</taxon>
        <taxon>Chlorophyta</taxon>
        <taxon>core chlorophytes</taxon>
        <taxon>Chlorophyceae</taxon>
        <taxon>CS clade</taxon>
        <taxon>Chlamydomonadales</taxon>
        <taxon>Volvocaceae</taxon>
        <taxon>Volvox</taxon>
    </lineage>
</organism>
<dbReference type="InterPro" id="IPR006620">
    <property type="entry name" value="Pro_4_hyd_alph"/>
</dbReference>
<keyword evidence="6" id="KW-0408">Iron</keyword>
<evidence type="ECO:0000256" key="4">
    <source>
        <dbReference type="ARBA" id="ARBA00022964"/>
    </source>
</evidence>
<dbReference type="OrthoDB" id="76265at2759"/>
<evidence type="ECO:0000259" key="8">
    <source>
        <dbReference type="PROSITE" id="PS51471"/>
    </source>
</evidence>
<evidence type="ECO:0000313" key="12">
    <source>
        <dbReference type="Proteomes" id="UP000747110"/>
    </source>
</evidence>
<dbReference type="PANTHER" id="PTHR12907">
    <property type="entry name" value="EGL NINE HOMOLOG-RELATED"/>
    <property type="match status" value="1"/>
</dbReference>
<feature type="domain" description="Fe2OG dioxygenase" evidence="8">
    <location>
        <begin position="551"/>
        <end position="649"/>
    </location>
</feature>
<keyword evidence="4" id="KW-0223">Dioxygenase</keyword>
<protein>
    <recommendedName>
        <fullName evidence="8">Fe2OG dioxygenase domain-containing protein</fullName>
    </recommendedName>
</protein>
<evidence type="ECO:0000313" key="10">
    <source>
        <dbReference type="EMBL" id="GIM03308.1"/>
    </source>
</evidence>
<comment type="caution">
    <text evidence="10">The sequence shown here is derived from an EMBL/GenBank/DDBJ whole genome shotgun (WGS) entry which is preliminary data.</text>
</comment>
<keyword evidence="5" id="KW-0560">Oxidoreductase</keyword>
<evidence type="ECO:0000256" key="3">
    <source>
        <dbReference type="ARBA" id="ARBA00022896"/>
    </source>
</evidence>
<evidence type="ECO:0000256" key="6">
    <source>
        <dbReference type="ARBA" id="ARBA00023004"/>
    </source>
</evidence>
<dbReference type="EMBL" id="BNCQ01000013">
    <property type="protein sequence ID" value="GIM03308.1"/>
    <property type="molecule type" value="Genomic_DNA"/>
</dbReference>
<dbReference type="Proteomes" id="UP000747110">
    <property type="component" value="Unassembled WGS sequence"/>
</dbReference>
<dbReference type="Gene3D" id="2.60.120.620">
    <property type="entry name" value="q2cbj1_9rhob like domain"/>
    <property type="match status" value="1"/>
</dbReference>
<evidence type="ECO:0000256" key="2">
    <source>
        <dbReference type="ARBA" id="ARBA00022723"/>
    </source>
</evidence>
<proteinExistence type="predicted"/>
<evidence type="ECO:0000256" key="7">
    <source>
        <dbReference type="SAM" id="MobiDB-lite"/>
    </source>
</evidence>
<evidence type="ECO:0000313" key="11">
    <source>
        <dbReference type="Proteomes" id="UP000722791"/>
    </source>
</evidence>
<dbReference type="PANTHER" id="PTHR12907:SF26">
    <property type="entry name" value="HIF PROLYL HYDROXYLASE, ISOFORM C"/>
    <property type="match status" value="1"/>
</dbReference>
<name>A0A8J4LNA3_9CHLO</name>
<keyword evidence="3" id="KW-0847">Vitamin C</keyword>
<dbReference type="GO" id="GO:0031543">
    <property type="term" value="F:peptidyl-proline dioxygenase activity"/>
    <property type="evidence" value="ECO:0007669"/>
    <property type="project" value="TreeGrafter"/>
</dbReference>
<evidence type="ECO:0000256" key="5">
    <source>
        <dbReference type="ARBA" id="ARBA00023002"/>
    </source>
</evidence>